<dbReference type="PROSITE" id="PS00198">
    <property type="entry name" value="4FE4S_FER_1"/>
    <property type="match status" value="1"/>
</dbReference>
<dbReference type="EMBL" id="CP096115">
    <property type="protein sequence ID" value="UUX93038.1"/>
    <property type="molecule type" value="Genomic_DNA"/>
</dbReference>
<dbReference type="CDD" id="cd19096">
    <property type="entry name" value="AKR_Fe-S_oxidoreductase"/>
    <property type="match status" value="1"/>
</dbReference>
<reference evidence="2" key="1">
    <citation type="submission" date="2022-04" db="EMBL/GenBank/DDBJ databases">
        <title>Complete genome of Methanoplanus endosymbiosus DSM 3599.</title>
        <authorList>
            <person name="Chen S.-C."/>
            <person name="You Y.-T."/>
            <person name="Zhou Y.-Z."/>
            <person name="Lai M.-C."/>
        </authorList>
    </citation>
    <scope>NUCLEOTIDE SEQUENCE</scope>
    <source>
        <strain evidence="2">DSM 3599</strain>
    </source>
</reference>
<dbReference type="GeneID" id="74306555"/>
<dbReference type="InterPro" id="IPR053135">
    <property type="entry name" value="AKR2_Oxidoreductase"/>
</dbReference>
<dbReference type="RefSeq" id="WP_257743178.1">
    <property type="nucleotide sequence ID" value="NZ_CP096115.1"/>
</dbReference>
<dbReference type="Pfam" id="PF13187">
    <property type="entry name" value="Fer4_9"/>
    <property type="match status" value="1"/>
</dbReference>
<dbReference type="InterPro" id="IPR017896">
    <property type="entry name" value="4Fe4S_Fe-S-bd"/>
</dbReference>
<dbReference type="Pfam" id="PF00248">
    <property type="entry name" value="Aldo_ket_red"/>
    <property type="match status" value="1"/>
</dbReference>
<dbReference type="PROSITE" id="PS51379">
    <property type="entry name" value="4FE4S_FER_2"/>
    <property type="match status" value="1"/>
</dbReference>
<evidence type="ECO:0000313" key="3">
    <source>
        <dbReference type="Proteomes" id="UP001060368"/>
    </source>
</evidence>
<dbReference type="GO" id="GO:0016491">
    <property type="term" value="F:oxidoreductase activity"/>
    <property type="evidence" value="ECO:0007669"/>
    <property type="project" value="UniProtKB-ARBA"/>
</dbReference>
<proteinExistence type="predicted"/>
<dbReference type="InterPro" id="IPR017900">
    <property type="entry name" value="4Fe4S_Fe_S_CS"/>
</dbReference>
<feature type="domain" description="4Fe-4S ferredoxin-type" evidence="1">
    <location>
        <begin position="343"/>
        <end position="371"/>
    </location>
</feature>
<accession>A0A9E7PMN4</accession>
<dbReference type="Gene3D" id="3.20.20.100">
    <property type="entry name" value="NADP-dependent oxidoreductase domain"/>
    <property type="match status" value="1"/>
</dbReference>
<dbReference type="Proteomes" id="UP001060368">
    <property type="component" value="Chromosome"/>
</dbReference>
<dbReference type="AlphaFoldDB" id="A0A9E7PMN4"/>
<dbReference type="InterPro" id="IPR023210">
    <property type="entry name" value="NADP_OxRdtase_dom"/>
</dbReference>
<evidence type="ECO:0000313" key="2">
    <source>
        <dbReference type="EMBL" id="UUX93038.1"/>
    </source>
</evidence>
<protein>
    <submittedName>
        <fullName evidence="2">Aldo/keto reductase</fullName>
    </submittedName>
</protein>
<sequence>MQHRIIPKTGDKLPVLGFGAMRFPETAGRIDRAKASEMLAYAIENGVNYIDTAVPYHKGQSESFIGDFLEKEGLRDKVFIATKLPHWSVRNPDDISRIFEKQLKDLKTGYIDYYLLHSLSGESWHNLDDLGIKKFLDLEKASGRIRNAGFSFHGDIESFKDVVNAYPWEFCQIQYNFLDEKNQAGTEGLKYAAKSGLAVMVMEPLRGGNLAGNIPENIMDIWKSAKVHRTPAEWALRWVWNHPEVTTVLSGMSSIDQVKENIRVAEDAFPASLSEDELIVIGKVRDKYKETMKVGCTGCRYCMPCPAGVDIPSCFEYYNSYHMFKNGNWAKWQYVFRSHGIMDGKKSHASLCTGCGRCKKACPQHIDIPLRLKEVAKDFDTPVTKAFSGIAGFYLTLRGKISEVLKIKKKVR</sequence>
<dbReference type="SUPFAM" id="SSF51430">
    <property type="entry name" value="NAD(P)-linked oxidoreductase"/>
    <property type="match status" value="1"/>
</dbReference>
<dbReference type="PANTHER" id="PTHR43312">
    <property type="entry name" value="D-THREO-ALDOSE 1-DEHYDROGENASE"/>
    <property type="match status" value="1"/>
</dbReference>
<keyword evidence="3" id="KW-1185">Reference proteome</keyword>
<dbReference type="SUPFAM" id="SSF46548">
    <property type="entry name" value="alpha-helical ferredoxin"/>
    <property type="match status" value="1"/>
</dbReference>
<dbReference type="PANTHER" id="PTHR43312:SF2">
    <property type="entry name" value="OXIDOREDUCTASE"/>
    <property type="match status" value="1"/>
</dbReference>
<name>A0A9E7PMN4_9EURY</name>
<dbReference type="InterPro" id="IPR036812">
    <property type="entry name" value="NAD(P)_OxRdtase_dom_sf"/>
</dbReference>
<evidence type="ECO:0000259" key="1">
    <source>
        <dbReference type="PROSITE" id="PS51379"/>
    </source>
</evidence>
<dbReference type="KEGG" id="mend:L6E24_02630"/>
<organism evidence="2 3">
    <name type="scientific">Methanoplanus endosymbiosus</name>
    <dbReference type="NCBI Taxonomy" id="33865"/>
    <lineage>
        <taxon>Archaea</taxon>
        <taxon>Methanobacteriati</taxon>
        <taxon>Methanobacteriota</taxon>
        <taxon>Stenosarchaea group</taxon>
        <taxon>Methanomicrobia</taxon>
        <taxon>Methanomicrobiales</taxon>
        <taxon>Methanomicrobiaceae</taxon>
        <taxon>Methanoplanus</taxon>
    </lineage>
</organism>
<gene>
    <name evidence="2" type="ORF">L6E24_02630</name>
</gene>